<accession>A0A0F9H9B2</accession>
<sequence length="348" mass="38544">SRRTIVGVGSVLVARKPFKVYAWVNRGHYRVGDTVHASFNAHTLDNKPVKGAGVLRLMKVSYVKDKRTGRLTPVENEVRKWALDTNVEGKATQQLKASAAGQYRLSYKLTDAKKHTIEGGYVFVVRGAGFDGADYRFNDIELVTDKRQYAPGDKVNLMINTNRSGAAVVLFIRPVNGIGLPPKVLRLRGKSIAQQIAVVKKDMPNFFVEAFTVSGGKVHTETREVIVPPASRIIKVEAKPSAEKYKPGQKARIDLKITDDSGEPIDGSLVVSIYDKAVEYISGGSNVKGIKEFFWKWRRRHNPRTETSLSRGSRNLTRSKEIAMAFLGAFGEVHVGAFQCRTIGVMRG</sequence>
<dbReference type="GO" id="GO:0004866">
    <property type="term" value="F:endopeptidase inhibitor activity"/>
    <property type="evidence" value="ECO:0007669"/>
    <property type="project" value="TreeGrafter"/>
</dbReference>
<gene>
    <name evidence="2" type="ORF">LCGC14_2092010</name>
</gene>
<dbReference type="Pfam" id="PF07703">
    <property type="entry name" value="A2M_BRD"/>
    <property type="match status" value="1"/>
</dbReference>
<reference evidence="2" key="1">
    <citation type="journal article" date="2015" name="Nature">
        <title>Complex archaea that bridge the gap between prokaryotes and eukaryotes.</title>
        <authorList>
            <person name="Spang A."/>
            <person name="Saw J.H."/>
            <person name="Jorgensen S.L."/>
            <person name="Zaremba-Niedzwiedzka K."/>
            <person name="Martijn J."/>
            <person name="Lind A.E."/>
            <person name="van Eijk R."/>
            <person name="Schleper C."/>
            <person name="Guy L."/>
            <person name="Ettema T.J."/>
        </authorList>
    </citation>
    <scope>NUCLEOTIDE SEQUENCE</scope>
</reference>
<dbReference type="EMBL" id="LAZR01025501">
    <property type="protein sequence ID" value="KKL71727.1"/>
    <property type="molecule type" value="Genomic_DNA"/>
</dbReference>
<name>A0A0F9H9B2_9ZZZZ</name>
<dbReference type="InterPro" id="IPR011625">
    <property type="entry name" value="A2M_N_BRD"/>
</dbReference>
<evidence type="ECO:0000313" key="2">
    <source>
        <dbReference type="EMBL" id="KKL71727.1"/>
    </source>
</evidence>
<dbReference type="InterPro" id="IPR051802">
    <property type="entry name" value="YfhM-like"/>
</dbReference>
<feature type="domain" description="Alpha-2-macroglobulin bait region" evidence="1">
    <location>
        <begin position="140"/>
        <end position="281"/>
    </location>
</feature>
<protein>
    <recommendedName>
        <fullName evidence="1">Alpha-2-macroglobulin bait region domain-containing protein</fullName>
    </recommendedName>
</protein>
<proteinExistence type="predicted"/>
<evidence type="ECO:0000259" key="1">
    <source>
        <dbReference type="SMART" id="SM01359"/>
    </source>
</evidence>
<dbReference type="SMART" id="SM01359">
    <property type="entry name" value="A2M_N_2"/>
    <property type="match status" value="1"/>
</dbReference>
<dbReference type="AlphaFoldDB" id="A0A0F9H9B2"/>
<comment type="caution">
    <text evidence="2">The sequence shown here is derived from an EMBL/GenBank/DDBJ whole genome shotgun (WGS) entry which is preliminary data.</text>
</comment>
<feature type="non-terminal residue" evidence="2">
    <location>
        <position position="1"/>
    </location>
</feature>
<dbReference type="PANTHER" id="PTHR40094:SF1">
    <property type="entry name" value="UBIQUITIN DOMAIN-CONTAINING PROTEIN"/>
    <property type="match status" value="1"/>
</dbReference>
<dbReference type="PANTHER" id="PTHR40094">
    <property type="entry name" value="ALPHA-2-MACROGLOBULIN HOMOLOG"/>
    <property type="match status" value="1"/>
</dbReference>
<organism evidence="2">
    <name type="scientific">marine sediment metagenome</name>
    <dbReference type="NCBI Taxonomy" id="412755"/>
    <lineage>
        <taxon>unclassified sequences</taxon>
        <taxon>metagenomes</taxon>
        <taxon>ecological metagenomes</taxon>
    </lineage>
</organism>